<evidence type="ECO:0000256" key="2">
    <source>
        <dbReference type="ARBA" id="ARBA00022723"/>
    </source>
</evidence>
<comment type="caution">
    <text evidence="6">Lacks conserved residue(s) required for the propagation of feature annotation.</text>
</comment>
<keyword evidence="2 5" id="KW-0479">Metal-binding</keyword>
<evidence type="ECO:0000313" key="8">
    <source>
        <dbReference type="RefSeq" id="XP_011635599.1"/>
    </source>
</evidence>
<comment type="similarity">
    <text evidence="6">Belongs to the metallo-dependent hydrolases superfamily. Phosphotriesterase family.</text>
</comment>
<dbReference type="InterPro" id="IPR032466">
    <property type="entry name" value="Metal_Hydrolase"/>
</dbReference>
<dbReference type="RefSeq" id="XP_011635599.1">
    <property type="nucleotide sequence ID" value="XM_011637297.2"/>
</dbReference>
<feature type="binding site" evidence="5">
    <location>
        <position position="233"/>
    </location>
    <ligand>
        <name>a divalent metal cation</name>
        <dbReference type="ChEBI" id="CHEBI:60240"/>
        <label>2</label>
    </ligand>
</feature>
<feature type="binding site" evidence="5">
    <location>
        <position position="27"/>
    </location>
    <ligand>
        <name>a divalent metal cation</name>
        <dbReference type="ChEBI" id="CHEBI:60240"/>
        <label>1</label>
    </ligand>
</feature>
<dbReference type="PROSITE" id="PS01322">
    <property type="entry name" value="PHOSPHOTRIESTERASE_1"/>
    <property type="match status" value="1"/>
</dbReference>
<comment type="cofactor">
    <cofactor evidence="5">
        <name>a divalent metal cation</name>
        <dbReference type="ChEBI" id="CHEBI:60240"/>
    </cofactor>
    <text evidence="5">Binds 2 divalent metal cations per subunit.</text>
</comment>
<dbReference type="GO" id="GO:0016788">
    <property type="term" value="F:hydrolase activity, acting on ester bonds"/>
    <property type="evidence" value="ECO:0007669"/>
    <property type="project" value="InterPro"/>
</dbReference>
<dbReference type="InterPro" id="IPR001559">
    <property type="entry name" value="Phosphotriesterase"/>
</dbReference>
<gene>
    <name evidence="8" type="primary">LOC105426187</name>
</gene>
<feature type="binding site" evidence="5">
    <location>
        <position position="172"/>
    </location>
    <ligand>
        <name>a divalent metal cation</name>
        <dbReference type="ChEBI" id="CHEBI:60240"/>
        <label>1</label>
    </ligand>
</feature>
<feature type="binding site" evidence="5">
    <location>
        <position position="204"/>
    </location>
    <ligand>
        <name>a divalent metal cation</name>
        <dbReference type="ChEBI" id="CHEBI:60240"/>
        <label>2</label>
    </ligand>
</feature>
<dbReference type="OrthoDB" id="9998343at2759"/>
<dbReference type="GO" id="GO:0008270">
    <property type="term" value="F:zinc ion binding"/>
    <property type="evidence" value="ECO:0007669"/>
    <property type="project" value="InterPro"/>
</dbReference>
<protein>
    <recommendedName>
        <fullName evidence="1">Phosphotriesterase-related protein</fullName>
    </recommendedName>
    <alternativeName>
        <fullName evidence="4">Parathion hydrolase-related protein</fullName>
    </alternativeName>
</protein>
<evidence type="ECO:0000256" key="4">
    <source>
        <dbReference type="ARBA" id="ARBA00029607"/>
    </source>
</evidence>
<feature type="binding site" evidence="5">
    <location>
        <position position="302"/>
    </location>
    <ligand>
        <name>a divalent metal cation</name>
        <dbReference type="ChEBI" id="CHEBI:60240"/>
        <label>1</label>
    </ligand>
</feature>
<keyword evidence="7" id="KW-1185">Reference proteome</keyword>
<dbReference type="Proteomes" id="UP000504615">
    <property type="component" value="Unplaced"/>
</dbReference>
<evidence type="ECO:0000256" key="3">
    <source>
        <dbReference type="ARBA" id="ARBA00022801"/>
    </source>
</evidence>
<dbReference type="KEGG" id="pbar:105426187"/>
<name>A0A6I9W9W7_9HYME</name>
<dbReference type="Gene3D" id="3.20.20.140">
    <property type="entry name" value="Metal-dependent hydrolases"/>
    <property type="match status" value="1"/>
</dbReference>
<evidence type="ECO:0000256" key="6">
    <source>
        <dbReference type="PROSITE-ProRule" id="PRU00679"/>
    </source>
</evidence>
<evidence type="ECO:0000313" key="7">
    <source>
        <dbReference type="Proteomes" id="UP000504615"/>
    </source>
</evidence>
<dbReference type="Pfam" id="PF02126">
    <property type="entry name" value="PTE"/>
    <property type="match status" value="1"/>
</dbReference>
<evidence type="ECO:0000256" key="5">
    <source>
        <dbReference type="PIRSR" id="PIRSR601559-52"/>
    </source>
</evidence>
<dbReference type="AlphaFoldDB" id="A0A6I9W9W7"/>
<accession>A0A6I9W9W7</accession>
<dbReference type="InterPro" id="IPR017947">
    <property type="entry name" value="AryldialkylPase_Zn-BS"/>
</dbReference>
<feature type="binding site" evidence="5">
    <location>
        <position position="25"/>
    </location>
    <ligand>
        <name>a divalent metal cation</name>
        <dbReference type="ChEBI" id="CHEBI:60240"/>
        <label>1</label>
    </ligand>
</feature>
<evidence type="ECO:0000256" key="1">
    <source>
        <dbReference type="ARBA" id="ARBA00020475"/>
    </source>
</evidence>
<dbReference type="GeneID" id="105426187"/>
<organism evidence="7 8">
    <name type="scientific">Pogonomyrmex barbatus</name>
    <name type="common">red harvester ant</name>
    <dbReference type="NCBI Taxonomy" id="144034"/>
    <lineage>
        <taxon>Eukaryota</taxon>
        <taxon>Metazoa</taxon>
        <taxon>Ecdysozoa</taxon>
        <taxon>Arthropoda</taxon>
        <taxon>Hexapoda</taxon>
        <taxon>Insecta</taxon>
        <taxon>Pterygota</taxon>
        <taxon>Neoptera</taxon>
        <taxon>Endopterygota</taxon>
        <taxon>Hymenoptera</taxon>
        <taxon>Apocrita</taxon>
        <taxon>Aculeata</taxon>
        <taxon>Formicoidea</taxon>
        <taxon>Formicidae</taxon>
        <taxon>Myrmicinae</taxon>
        <taxon>Pogonomyrmex</taxon>
    </lineage>
</organism>
<dbReference type="PANTHER" id="PTHR10819:SF3">
    <property type="entry name" value="PHOSPHOTRIESTERASE-RELATED PROTEIN"/>
    <property type="match status" value="1"/>
</dbReference>
<keyword evidence="3" id="KW-0378">Hydrolase</keyword>
<proteinExistence type="inferred from homology"/>
<sequence length="353" mass="40029">MTDKDSVNTVLGSKRLSELGRTLTHEHLAMDFHTFYVPPPKHLKFHFPEGCPSLQNIGYIRQYPYSSLYNLKLNDGDAAKAVYKDMELFKEAGGGTIVENSSHGLKRDISLMRNVSRSMGINVIAGTGFYVASTQEASVLAMTKEEMYNLMCQELEEGCVECSHVKAGFIGEVGSNWPIEDFEKRAICATGELQAQLRCSVSFHPGRDASAPMEIMRIYQEAGGDAKRAIMSHVDRTLMKKEQLMEFADATKCYIQFDLFGTECSLYQLNPSIDMLSDAQRIKRIALLKKEKKLDRVLMSHDIHTKHRLVYFGGHGYSHIENNVMPKMINKGFTREELELIAVENPKRWLTRQ</sequence>
<dbReference type="PANTHER" id="PTHR10819">
    <property type="entry name" value="PHOSPHOTRIESTERASE-RELATED"/>
    <property type="match status" value="1"/>
</dbReference>
<dbReference type="SUPFAM" id="SSF51556">
    <property type="entry name" value="Metallo-dependent hydrolases"/>
    <property type="match status" value="1"/>
</dbReference>
<dbReference type="PROSITE" id="PS51347">
    <property type="entry name" value="PHOSPHOTRIESTERASE_2"/>
    <property type="match status" value="1"/>
</dbReference>
<feature type="binding site" evidence="5">
    <location>
        <position position="172"/>
    </location>
    <ligand>
        <name>a divalent metal cation</name>
        <dbReference type="ChEBI" id="CHEBI:60240"/>
        <label>2</label>
    </ligand>
</feature>
<reference evidence="8" key="1">
    <citation type="submission" date="2025-08" db="UniProtKB">
        <authorList>
            <consortium name="RefSeq"/>
        </authorList>
    </citation>
    <scope>IDENTIFICATION</scope>
</reference>